<dbReference type="Proteomes" id="UP000617628">
    <property type="component" value="Unassembled WGS sequence"/>
</dbReference>
<dbReference type="InterPro" id="IPR008651">
    <property type="entry name" value="Uncharacterised_HicB"/>
</dbReference>
<dbReference type="RefSeq" id="WP_200359993.1">
    <property type="nucleotide sequence ID" value="NZ_JAENIL010000128.1"/>
</dbReference>
<proteinExistence type="predicted"/>
<gene>
    <name evidence="1" type="ORF">JIN87_27830</name>
</gene>
<dbReference type="GO" id="GO:0006355">
    <property type="term" value="P:regulation of DNA-templated transcription"/>
    <property type="evidence" value="ECO:0007669"/>
    <property type="project" value="InterPro"/>
</dbReference>
<dbReference type="InterPro" id="IPR035069">
    <property type="entry name" value="TTHA1013/TTHA0281-like"/>
</dbReference>
<name>A0A934S432_9BACT</name>
<dbReference type="EMBL" id="JAENIL010000128">
    <property type="protein sequence ID" value="MBK1880724.1"/>
    <property type="molecule type" value="Genomic_DNA"/>
</dbReference>
<organism evidence="1 2">
    <name type="scientific">Pelagicoccus mobilis</name>
    <dbReference type="NCBI Taxonomy" id="415221"/>
    <lineage>
        <taxon>Bacteria</taxon>
        <taxon>Pseudomonadati</taxon>
        <taxon>Verrucomicrobiota</taxon>
        <taxon>Opitutia</taxon>
        <taxon>Puniceicoccales</taxon>
        <taxon>Pelagicoccaceae</taxon>
        <taxon>Pelagicoccus</taxon>
    </lineage>
</organism>
<keyword evidence="2" id="KW-1185">Reference proteome</keyword>
<reference evidence="1" key="1">
    <citation type="submission" date="2021-01" db="EMBL/GenBank/DDBJ databases">
        <title>Modified the classification status of verrucomicrobia.</title>
        <authorList>
            <person name="Feng X."/>
        </authorList>
    </citation>
    <scope>NUCLEOTIDE SEQUENCE</scope>
    <source>
        <strain evidence="1">KCTC 13126</strain>
    </source>
</reference>
<dbReference type="AlphaFoldDB" id="A0A934S432"/>
<dbReference type="InterPro" id="IPR010985">
    <property type="entry name" value="Ribbon_hlx_hlx"/>
</dbReference>
<dbReference type="Pfam" id="PF05534">
    <property type="entry name" value="HicB"/>
    <property type="match status" value="1"/>
</dbReference>
<protein>
    <submittedName>
        <fullName evidence="1">Type II toxin-antitoxin system HicB family antitoxin</fullName>
    </submittedName>
</protein>
<sequence length="111" mass="12904">MEYKGYVGTVQFDEEAEIFHGEVINMRDVVTFQGDTVEGLKKEFQLSIDDYLEFCSERGEEPDKPFSGKLTLRLDPDLHRNLYIRSKKENKSLNNWIVDALKKDTKAQQDA</sequence>
<evidence type="ECO:0000313" key="1">
    <source>
        <dbReference type="EMBL" id="MBK1880724.1"/>
    </source>
</evidence>
<evidence type="ECO:0000313" key="2">
    <source>
        <dbReference type="Proteomes" id="UP000617628"/>
    </source>
</evidence>
<comment type="caution">
    <text evidence="1">The sequence shown here is derived from an EMBL/GenBank/DDBJ whole genome shotgun (WGS) entry which is preliminary data.</text>
</comment>
<accession>A0A934S432</accession>
<dbReference type="SUPFAM" id="SSF47598">
    <property type="entry name" value="Ribbon-helix-helix"/>
    <property type="match status" value="1"/>
</dbReference>
<dbReference type="SUPFAM" id="SSF143100">
    <property type="entry name" value="TTHA1013/TTHA0281-like"/>
    <property type="match status" value="1"/>
</dbReference>